<reference evidence="2 3" key="1">
    <citation type="submission" date="2019-05" db="EMBL/GenBank/DDBJ databases">
        <title>Draft Whole-Genome sequence of the green sulfur bacterium Chlorobaculum thiosulfatiphilum DSM 249.</title>
        <authorList>
            <person name="Meyer T.E."/>
            <person name="Kyndt J.A."/>
        </authorList>
    </citation>
    <scope>NUCLEOTIDE SEQUENCE [LARGE SCALE GENOMIC DNA]</scope>
    <source>
        <strain evidence="2 3">DSM 249</strain>
    </source>
</reference>
<accession>A0A5C4SA59</accession>
<feature type="chain" id="PRO_5022738090" evidence="1">
    <location>
        <begin position="20"/>
        <end position="269"/>
    </location>
</feature>
<organism evidence="2 3">
    <name type="scientific">Chlorobaculum thiosulfatiphilum</name>
    <name type="common">Chlorobium limicola f.sp. thiosulfatophilum</name>
    <dbReference type="NCBI Taxonomy" id="115852"/>
    <lineage>
        <taxon>Bacteria</taxon>
        <taxon>Pseudomonadati</taxon>
        <taxon>Chlorobiota</taxon>
        <taxon>Chlorobiia</taxon>
        <taxon>Chlorobiales</taxon>
        <taxon>Chlorobiaceae</taxon>
        <taxon>Chlorobaculum</taxon>
    </lineage>
</organism>
<evidence type="ECO:0000313" key="2">
    <source>
        <dbReference type="EMBL" id="TNJ40440.1"/>
    </source>
</evidence>
<keyword evidence="1" id="KW-0732">Signal</keyword>
<name>A0A5C4SA59_CHLTI</name>
<feature type="signal peptide" evidence="1">
    <location>
        <begin position="1"/>
        <end position="19"/>
    </location>
</feature>
<dbReference type="PANTHER" id="PTHR30535">
    <property type="entry name" value="VITAMIN B12-BINDING PROTEIN"/>
    <property type="match status" value="1"/>
</dbReference>
<gene>
    <name evidence="2" type="ORF">FGF66_00400</name>
</gene>
<dbReference type="Proteomes" id="UP000308271">
    <property type="component" value="Unassembled WGS sequence"/>
</dbReference>
<dbReference type="RefSeq" id="WP_139455910.1">
    <property type="nucleotide sequence ID" value="NZ_VDCH01000001.1"/>
</dbReference>
<dbReference type="Gene3D" id="3.40.50.1980">
    <property type="entry name" value="Nitrogenase molybdenum iron protein domain"/>
    <property type="match status" value="2"/>
</dbReference>
<comment type="caution">
    <text evidence="2">The sequence shown here is derived from an EMBL/GenBank/DDBJ whole genome shotgun (WGS) entry which is preliminary data.</text>
</comment>
<sequence length="269" mass="29545">MKKIVMTLLLLLFAGAAGRAEGRIVSQSPYITDTLRSLGLENRIAGVSRYDDLDLPKTGGVIDPDPAAIAALHPDYLFVSDWGGPDVCKRVTPEGAKCFVLHGFRSMSEIGGNIRAICDALGIEGSERRAEAFERQWREAASQVNGGGRRALILSSCEGNPFSFGVNTYLHELFTAAGFQVVEDYPGIRHVAPTELIGTVWELVEEKKPEIVFVLQKDGYECPVRIPEGNYQIVRLDGPHFVSPSPKVLEGLADLKWQFGSRNQKNESK</sequence>
<evidence type="ECO:0000313" key="3">
    <source>
        <dbReference type="Proteomes" id="UP000308271"/>
    </source>
</evidence>
<evidence type="ECO:0000256" key="1">
    <source>
        <dbReference type="SAM" id="SignalP"/>
    </source>
</evidence>
<dbReference type="EMBL" id="VDCH01000001">
    <property type="protein sequence ID" value="TNJ40440.1"/>
    <property type="molecule type" value="Genomic_DNA"/>
</dbReference>
<dbReference type="AlphaFoldDB" id="A0A5C4SA59"/>
<dbReference type="OrthoDB" id="9816357at2"/>
<dbReference type="PANTHER" id="PTHR30535:SF34">
    <property type="entry name" value="MOLYBDATE-BINDING PROTEIN MOLA"/>
    <property type="match status" value="1"/>
</dbReference>
<dbReference type="SUPFAM" id="SSF53807">
    <property type="entry name" value="Helical backbone' metal receptor"/>
    <property type="match status" value="1"/>
</dbReference>
<proteinExistence type="predicted"/>
<keyword evidence="3" id="KW-1185">Reference proteome</keyword>
<dbReference type="InterPro" id="IPR050902">
    <property type="entry name" value="ABC_Transporter_SBP"/>
</dbReference>
<protein>
    <submittedName>
        <fullName evidence="2">ABC transporter substrate-binding protein</fullName>
    </submittedName>
</protein>